<dbReference type="EMBL" id="SJKB01000021">
    <property type="protein sequence ID" value="TCC52146.1"/>
    <property type="molecule type" value="Genomic_DNA"/>
</dbReference>
<keyword evidence="2" id="KW-1185">Reference proteome</keyword>
<evidence type="ECO:0000313" key="1">
    <source>
        <dbReference type="EMBL" id="TCC52146.1"/>
    </source>
</evidence>
<sequence length="63" mass="6954">MSQTTADEGHLVRVRVWFGQLAIIDRTSAAELGTAFAQAIGRRYFGLPVTIEPVSMPHQVAER</sequence>
<evidence type="ECO:0000313" key="2">
    <source>
        <dbReference type="Proteomes" id="UP000291144"/>
    </source>
</evidence>
<proteinExistence type="predicted"/>
<name>A0A4R0K2W1_9ACTN</name>
<reference evidence="1 2" key="1">
    <citation type="submission" date="2019-02" db="EMBL/GenBank/DDBJ databases">
        <title>Kribbella capetownensis sp. nov. and Kribbella speibonae sp. nov., isolated from soil.</title>
        <authorList>
            <person name="Curtis S.M."/>
            <person name="Norton I."/>
            <person name="Everest G.J."/>
            <person name="Meyers P.R."/>
        </authorList>
    </citation>
    <scope>NUCLEOTIDE SEQUENCE [LARGE SCALE GENOMIC DNA]</scope>
    <source>
        <strain evidence="1 2">NRRL B-24813</strain>
    </source>
</reference>
<dbReference type="OrthoDB" id="9974689at2"/>
<accession>A0A4R0K2W1</accession>
<dbReference type="AlphaFoldDB" id="A0A4R0K2W1"/>
<organism evidence="1 2">
    <name type="scientific">Kribbella pittospori</name>
    <dbReference type="NCBI Taxonomy" id="722689"/>
    <lineage>
        <taxon>Bacteria</taxon>
        <taxon>Bacillati</taxon>
        <taxon>Actinomycetota</taxon>
        <taxon>Actinomycetes</taxon>
        <taxon>Propionibacteriales</taxon>
        <taxon>Kribbellaceae</taxon>
        <taxon>Kribbella</taxon>
    </lineage>
</organism>
<gene>
    <name evidence="1" type="ORF">E0H73_40125</name>
</gene>
<protein>
    <submittedName>
        <fullName evidence="1">Uncharacterized protein</fullName>
    </submittedName>
</protein>
<comment type="caution">
    <text evidence="1">The sequence shown here is derived from an EMBL/GenBank/DDBJ whole genome shotgun (WGS) entry which is preliminary data.</text>
</comment>
<dbReference type="RefSeq" id="WP_131365606.1">
    <property type="nucleotide sequence ID" value="NZ_SJKB01000021.1"/>
</dbReference>
<dbReference type="Proteomes" id="UP000291144">
    <property type="component" value="Unassembled WGS sequence"/>
</dbReference>